<dbReference type="SUPFAM" id="SSF81345">
    <property type="entry name" value="ABC transporter involved in vitamin B12 uptake, BtuC"/>
    <property type="match status" value="1"/>
</dbReference>
<sequence length="322" mass="33558">MRPLPALTSALIALMLASLTVGAADIRVTDAFRDPQALLVLLESRLPRTLSVVLTGAALSVAGVLIQALVRNRFVGPDTSGTAEGAALGLLAITILWPASPLWLRMIAASLSAMVTTALFLAVIRRLPVREVMLVPIAGLVLSGVLGSVVTFVGWQTDLMQYVGTWLMSGEFSGVISGRYELLWIAGVAAGLAWFSADRFAILGLGDQVATGLGLSTAAVMRLGLAVVSVVTAMVVTTVGMIPFVGLVVPNLVARIMGDNLRASLPVVALAGAVLVLACDLAGRLVIHPYEVPAGTILGVLGAVLFLWLLHRRPPRSKPAHG</sequence>
<keyword evidence="9" id="KW-0732">Signal</keyword>
<accession>A0A4U0QNB3</accession>
<comment type="similarity">
    <text evidence="2">Belongs to the binding-protein-dependent transport system permease family. FecCD subfamily.</text>
</comment>
<dbReference type="CDD" id="cd06550">
    <property type="entry name" value="TM_ABC_iron-siderophores_like"/>
    <property type="match status" value="1"/>
</dbReference>
<evidence type="ECO:0000256" key="2">
    <source>
        <dbReference type="ARBA" id="ARBA00007935"/>
    </source>
</evidence>
<keyword evidence="4" id="KW-1003">Cell membrane</keyword>
<organism evidence="10 11">
    <name type="scientific">Paracoccus hibiscisoli</name>
    <dbReference type="NCBI Taxonomy" id="2023261"/>
    <lineage>
        <taxon>Bacteria</taxon>
        <taxon>Pseudomonadati</taxon>
        <taxon>Pseudomonadota</taxon>
        <taxon>Alphaproteobacteria</taxon>
        <taxon>Rhodobacterales</taxon>
        <taxon>Paracoccaceae</taxon>
        <taxon>Paracoccus</taxon>
    </lineage>
</organism>
<dbReference type="InterPro" id="IPR037294">
    <property type="entry name" value="ABC_BtuC-like"/>
</dbReference>
<dbReference type="GO" id="GO:0033214">
    <property type="term" value="P:siderophore-iron import into cell"/>
    <property type="evidence" value="ECO:0007669"/>
    <property type="project" value="TreeGrafter"/>
</dbReference>
<name>A0A4U0QNB3_9RHOB</name>
<protein>
    <submittedName>
        <fullName evidence="10">ABC transporter permease</fullName>
    </submittedName>
</protein>
<keyword evidence="5 8" id="KW-0812">Transmembrane</keyword>
<keyword evidence="6 8" id="KW-1133">Transmembrane helix</keyword>
<feature type="transmembrane region" description="Helical" evidence="8">
    <location>
        <begin position="46"/>
        <end position="70"/>
    </location>
</feature>
<evidence type="ECO:0000256" key="6">
    <source>
        <dbReference type="ARBA" id="ARBA00022989"/>
    </source>
</evidence>
<dbReference type="OrthoDB" id="9811975at2"/>
<comment type="subcellular location">
    <subcellularLocation>
        <location evidence="1">Cell membrane</location>
        <topology evidence="1">Multi-pass membrane protein</topology>
    </subcellularLocation>
</comment>
<comment type="caution">
    <text evidence="10">The sequence shown here is derived from an EMBL/GenBank/DDBJ whole genome shotgun (WGS) entry which is preliminary data.</text>
</comment>
<dbReference type="AlphaFoldDB" id="A0A4U0QNB3"/>
<feature type="transmembrane region" description="Helical" evidence="8">
    <location>
        <begin position="82"/>
        <end position="100"/>
    </location>
</feature>
<dbReference type="Gene3D" id="1.10.3470.10">
    <property type="entry name" value="ABC transporter involved in vitamin B12 uptake, BtuC"/>
    <property type="match status" value="1"/>
</dbReference>
<dbReference type="Proteomes" id="UP000306223">
    <property type="component" value="Unassembled WGS sequence"/>
</dbReference>
<evidence type="ECO:0000256" key="3">
    <source>
        <dbReference type="ARBA" id="ARBA00022448"/>
    </source>
</evidence>
<feature type="transmembrane region" description="Helical" evidence="8">
    <location>
        <begin position="225"/>
        <end position="253"/>
    </location>
</feature>
<evidence type="ECO:0000313" key="11">
    <source>
        <dbReference type="Proteomes" id="UP000306223"/>
    </source>
</evidence>
<gene>
    <name evidence="10" type="ORF">FA740_12955</name>
</gene>
<dbReference type="InterPro" id="IPR000522">
    <property type="entry name" value="ABC_transptr_permease_BtuC"/>
</dbReference>
<evidence type="ECO:0000313" key="10">
    <source>
        <dbReference type="EMBL" id="TJZ83363.1"/>
    </source>
</evidence>
<dbReference type="EMBL" id="SUNH01000017">
    <property type="protein sequence ID" value="TJZ83363.1"/>
    <property type="molecule type" value="Genomic_DNA"/>
</dbReference>
<proteinExistence type="inferred from homology"/>
<evidence type="ECO:0000256" key="5">
    <source>
        <dbReference type="ARBA" id="ARBA00022692"/>
    </source>
</evidence>
<feature type="signal peptide" evidence="9">
    <location>
        <begin position="1"/>
        <end position="23"/>
    </location>
</feature>
<evidence type="ECO:0000256" key="8">
    <source>
        <dbReference type="SAM" id="Phobius"/>
    </source>
</evidence>
<dbReference type="Pfam" id="PF01032">
    <property type="entry name" value="FecCD"/>
    <property type="match status" value="1"/>
</dbReference>
<feature type="transmembrane region" description="Helical" evidence="8">
    <location>
        <begin position="106"/>
        <end position="125"/>
    </location>
</feature>
<keyword evidence="11" id="KW-1185">Reference proteome</keyword>
<feature type="transmembrane region" description="Helical" evidence="8">
    <location>
        <begin position="132"/>
        <end position="153"/>
    </location>
</feature>
<feature type="transmembrane region" description="Helical" evidence="8">
    <location>
        <begin position="265"/>
        <end position="286"/>
    </location>
</feature>
<dbReference type="PANTHER" id="PTHR30472:SF27">
    <property type="entry name" value="PETROBACTIN IMPORT SYSTEM PERMEASE PROTEIN YCLN"/>
    <property type="match status" value="1"/>
</dbReference>
<dbReference type="GO" id="GO:0022857">
    <property type="term" value="F:transmembrane transporter activity"/>
    <property type="evidence" value="ECO:0007669"/>
    <property type="project" value="InterPro"/>
</dbReference>
<evidence type="ECO:0000256" key="4">
    <source>
        <dbReference type="ARBA" id="ARBA00022475"/>
    </source>
</evidence>
<reference evidence="10 11" key="1">
    <citation type="submission" date="2019-04" db="EMBL/GenBank/DDBJ databases">
        <authorList>
            <person name="Li J."/>
        </authorList>
    </citation>
    <scope>NUCLEOTIDE SEQUENCE [LARGE SCALE GENOMIC DNA]</scope>
    <source>
        <strain evidence="10 11">CCTCC AB2016182</strain>
    </source>
</reference>
<evidence type="ECO:0000256" key="9">
    <source>
        <dbReference type="SAM" id="SignalP"/>
    </source>
</evidence>
<evidence type="ECO:0000256" key="7">
    <source>
        <dbReference type="ARBA" id="ARBA00023136"/>
    </source>
</evidence>
<evidence type="ECO:0000256" key="1">
    <source>
        <dbReference type="ARBA" id="ARBA00004651"/>
    </source>
</evidence>
<dbReference type="GO" id="GO:0005886">
    <property type="term" value="C:plasma membrane"/>
    <property type="evidence" value="ECO:0007669"/>
    <property type="project" value="UniProtKB-SubCell"/>
</dbReference>
<dbReference type="PANTHER" id="PTHR30472">
    <property type="entry name" value="FERRIC ENTEROBACTIN TRANSPORT SYSTEM PERMEASE PROTEIN"/>
    <property type="match status" value="1"/>
</dbReference>
<feature type="chain" id="PRO_5020602089" evidence="9">
    <location>
        <begin position="24"/>
        <end position="322"/>
    </location>
</feature>
<feature type="transmembrane region" description="Helical" evidence="8">
    <location>
        <begin position="183"/>
        <end position="205"/>
    </location>
</feature>
<dbReference type="RefSeq" id="WP_136857198.1">
    <property type="nucleotide sequence ID" value="NZ_SUNH01000017.1"/>
</dbReference>
<feature type="transmembrane region" description="Helical" evidence="8">
    <location>
        <begin position="292"/>
        <end position="310"/>
    </location>
</feature>
<keyword evidence="3" id="KW-0813">Transport</keyword>
<keyword evidence="7 8" id="KW-0472">Membrane</keyword>